<name>Q2G7L7_NOVAD</name>
<evidence type="ECO:0000313" key="1">
    <source>
        <dbReference type="EMBL" id="ABD26156.1"/>
    </source>
</evidence>
<proteinExistence type="predicted"/>
<dbReference type="AlphaFoldDB" id="Q2G7L7"/>
<organism evidence="1 2">
    <name type="scientific">Novosphingobium aromaticivorans (strain ATCC 700278 / DSM 12444 / CCUG 56034 / CIP 105152 / NBRC 16084 / F199)</name>
    <dbReference type="NCBI Taxonomy" id="279238"/>
    <lineage>
        <taxon>Bacteria</taxon>
        <taxon>Pseudomonadati</taxon>
        <taxon>Pseudomonadota</taxon>
        <taxon>Alphaproteobacteria</taxon>
        <taxon>Sphingomonadales</taxon>
        <taxon>Sphingomonadaceae</taxon>
        <taxon>Novosphingobium</taxon>
    </lineage>
</organism>
<accession>Q2G7L7</accession>
<keyword evidence="2" id="KW-1185">Reference proteome</keyword>
<evidence type="ECO:0000313" key="2">
    <source>
        <dbReference type="Proteomes" id="UP000009134"/>
    </source>
</evidence>
<dbReference type="Proteomes" id="UP000009134">
    <property type="component" value="Chromosome"/>
</dbReference>
<dbReference type="HOGENOM" id="CLU_2524245_0_0_5"/>
<dbReference type="EMBL" id="CP000248">
    <property type="protein sequence ID" value="ABD26156.1"/>
    <property type="molecule type" value="Genomic_DNA"/>
</dbReference>
<dbReference type="STRING" id="279238.Saro_1716"/>
<protein>
    <submittedName>
        <fullName evidence="1">Uncharacterized protein</fullName>
    </submittedName>
</protein>
<reference evidence="2" key="1">
    <citation type="submission" date="2006-01" db="EMBL/GenBank/DDBJ databases">
        <title>Complete sequence of Novosphingobium aromaticivorans DSM 12444.</title>
        <authorList>
            <consortium name="US DOE Joint Genome Institute"/>
            <person name="Copeland A."/>
            <person name="Lucas S."/>
            <person name="Lapidus A."/>
            <person name="Barry K."/>
            <person name="Detter J.C."/>
            <person name="Glavina T."/>
            <person name="Hammon N."/>
            <person name="Israni S."/>
            <person name="Pitluck S."/>
            <person name="Chain P."/>
            <person name="Malfatti S."/>
            <person name="Shin M."/>
            <person name="Vergez L."/>
            <person name="Schmutz J."/>
            <person name="Larimer F."/>
            <person name="Land M."/>
            <person name="Kyrpides N."/>
            <person name="Ivanova N."/>
            <person name="Fredrickson J."/>
            <person name="Balkwill D."/>
            <person name="Romine M.F."/>
            <person name="Richardson P."/>
        </authorList>
    </citation>
    <scope>NUCLEOTIDE SEQUENCE [LARGE SCALE GENOMIC DNA]</scope>
    <source>
        <strain evidence="2">ATCC 700278 / DSM 12444 / CCUG 56034 / CIP 105152 / NBRC 16084 / F199</strain>
    </source>
</reference>
<sequence length="84" mass="8923">MNGTIEAPEWRTYRAERSAAGAGCPCKGVSVRDGSHSGVPSGFDQNGHLPRQSGLKYRHIPAPSFLAPGRFASNLDGAIHEFTA</sequence>
<gene>
    <name evidence="1" type="ordered locus">Saro_1716</name>
</gene>
<dbReference type="KEGG" id="nar:Saro_1716"/>